<proteinExistence type="predicted"/>
<sequence length="61" mass="7115">MTGREILTALWASEWKRPFDNLQVVKPAVKQVVKRPVKPETGRQNKQAMNRLMKPGNKWVE</sequence>
<reference evidence="2 3" key="1">
    <citation type="submission" date="2017-07" db="EMBL/GenBank/DDBJ databases">
        <title>Recovery of genomes from metagenomes via a dereplication, aggregation, and scoring strategy.</title>
        <authorList>
            <person name="Sieber C.M."/>
            <person name="Probst A.J."/>
            <person name="Sharrar A."/>
            <person name="Thomas B.C."/>
            <person name="Hess M."/>
            <person name="Tringe S.G."/>
            <person name="Banfield J.F."/>
        </authorList>
    </citation>
    <scope>NUCLEOTIDE SEQUENCE [LARGE SCALE GENOMIC DNA]</scope>
    <source>
        <strain evidence="2">JGI_Cruoil_03_51_56</strain>
    </source>
</reference>
<accession>A0A235BQ56</accession>
<protein>
    <submittedName>
        <fullName evidence="2">Uncharacterized protein</fullName>
    </submittedName>
</protein>
<dbReference type="AlphaFoldDB" id="A0A235BQ56"/>
<evidence type="ECO:0000313" key="2">
    <source>
        <dbReference type="EMBL" id="OYD14623.1"/>
    </source>
</evidence>
<comment type="caution">
    <text evidence="2">The sequence shown here is derived from an EMBL/GenBank/DDBJ whole genome shotgun (WGS) entry which is preliminary data.</text>
</comment>
<organism evidence="2 3">
    <name type="scientific">candidate division WOR-3 bacterium JGI_Cruoil_03_51_56</name>
    <dbReference type="NCBI Taxonomy" id="1973747"/>
    <lineage>
        <taxon>Bacteria</taxon>
        <taxon>Bacteria division WOR-3</taxon>
    </lineage>
</organism>
<evidence type="ECO:0000313" key="3">
    <source>
        <dbReference type="Proteomes" id="UP000215559"/>
    </source>
</evidence>
<name>A0A235BQ56_UNCW3</name>
<evidence type="ECO:0000256" key="1">
    <source>
        <dbReference type="SAM" id="MobiDB-lite"/>
    </source>
</evidence>
<dbReference type="EMBL" id="NOZP01000146">
    <property type="protein sequence ID" value="OYD14623.1"/>
    <property type="molecule type" value="Genomic_DNA"/>
</dbReference>
<gene>
    <name evidence="2" type="ORF">CH330_08090</name>
</gene>
<dbReference type="Proteomes" id="UP000215559">
    <property type="component" value="Unassembled WGS sequence"/>
</dbReference>
<feature type="region of interest" description="Disordered" evidence="1">
    <location>
        <begin position="35"/>
        <end position="61"/>
    </location>
</feature>